<evidence type="ECO:0000259" key="2">
    <source>
        <dbReference type="PROSITE" id="PS50022"/>
    </source>
</evidence>
<dbReference type="CDD" id="cd00057">
    <property type="entry name" value="FA58C"/>
    <property type="match status" value="1"/>
</dbReference>
<dbReference type="Pfam" id="PF00754">
    <property type="entry name" value="F5_F8_type_C"/>
    <property type="match status" value="1"/>
</dbReference>
<feature type="domain" description="Apple" evidence="3">
    <location>
        <begin position="266"/>
        <end position="346"/>
    </location>
</feature>
<dbReference type="Pfam" id="PF00024">
    <property type="entry name" value="PAN_1"/>
    <property type="match status" value="1"/>
</dbReference>
<evidence type="ECO:0000313" key="4">
    <source>
        <dbReference type="EMBL" id="RMX48153.1"/>
    </source>
</evidence>
<feature type="domain" description="F5/8 type C" evidence="2">
    <location>
        <begin position="93"/>
        <end position="250"/>
    </location>
</feature>
<dbReference type="SUPFAM" id="SSF49785">
    <property type="entry name" value="Galactose-binding domain-like"/>
    <property type="match status" value="1"/>
</dbReference>
<dbReference type="PANTHER" id="PTHR24543:SF325">
    <property type="entry name" value="F5_8 TYPE C DOMAIN-CONTAINING PROTEIN"/>
    <property type="match status" value="1"/>
</dbReference>
<proteinExistence type="predicted"/>
<feature type="chain" id="PRO_5017960185" description="F5/8 type C domain-containing protein" evidence="1">
    <location>
        <begin position="20"/>
        <end position="384"/>
    </location>
</feature>
<dbReference type="PROSITE" id="PS50948">
    <property type="entry name" value="PAN"/>
    <property type="match status" value="1"/>
</dbReference>
<sequence>MNFLLCVQLIVFSVVASQAFLCKEASLSCPVITRNHRRLKGFTLKTFHSASLISCSLQCQRNPRCISTNFRKISKTEGTCDFSVQNAGEESPKGPVPLGMESGVITDSQISASSVYDNTHGPQNGRLHFKGAKAPLAFVSAGWVADLLNTNQWLQVDLRNTARVIGIATQGRHDYDQWVIKYKLQYGDDGQTYSIYRRNGDTSDTIFPGNTDRDTVVYHDLNPVIDARFVRVLPMEWFEFIGMRMELYSCQVVASQAFLKQSSLSCPVVTYNHRQLKGFTFKTIHSASLVSCGLLCQRDPRCVSTNFRNVFKSEGTCELNEGGVLLTEKGNQLEYNEEAIYTQFYDTKVKKVLKEDKEEVVIDFSRHLITKNPSSPWHGKRCYF</sequence>
<evidence type="ECO:0000259" key="3">
    <source>
        <dbReference type="PROSITE" id="PS50948"/>
    </source>
</evidence>
<keyword evidence="1" id="KW-0732">Signal</keyword>
<keyword evidence="5" id="KW-1185">Reference proteome</keyword>
<organism evidence="4 5">
    <name type="scientific">Pocillopora damicornis</name>
    <name type="common">Cauliflower coral</name>
    <name type="synonym">Millepora damicornis</name>
    <dbReference type="NCBI Taxonomy" id="46731"/>
    <lineage>
        <taxon>Eukaryota</taxon>
        <taxon>Metazoa</taxon>
        <taxon>Cnidaria</taxon>
        <taxon>Anthozoa</taxon>
        <taxon>Hexacorallia</taxon>
        <taxon>Scleractinia</taxon>
        <taxon>Astrocoeniina</taxon>
        <taxon>Pocilloporidae</taxon>
        <taxon>Pocillopora</taxon>
    </lineage>
</organism>
<name>A0A3M6U377_POCDA</name>
<dbReference type="Gene3D" id="2.60.120.260">
    <property type="entry name" value="Galactose-binding domain-like"/>
    <property type="match status" value="1"/>
</dbReference>
<protein>
    <recommendedName>
        <fullName evidence="6">F5/8 type C domain-containing protein</fullName>
    </recommendedName>
</protein>
<dbReference type="AlphaFoldDB" id="A0A3M6U377"/>
<dbReference type="OrthoDB" id="5985199at2759"/>
<dbReference type="PROSITE" id="PS50022">
    <property type="entry name" value="FA58C_3"/>
    <property type="match status" value="1"/>
</dbReference>
<dbReference type="FunFam" id="2.60.120.260:FF:000016">
    <property type="entry name" value="Contactin-associated protein-like 4 isoform 1"/>
    <property type="match status" value="1"/>
</dbReference>
<dbReference type="PROSITE" id="PS01285">
    <property type="entry name" value="FA58C_1"/>
    <property type="match status" value="1"/>
</dbReference>
<evidence type="ECO:0000313" key="5">
    <source>
        <dbReference type="Proteomes" id="UP000275408"/>
    </source>
</evidence>
<dbReference type="InterPro" id="IPR000421">
    <property type="entry name" value="FA58C"/>
</dbReference>
<reference evidence="4 5" key="1">
    <citation type="journal article" date="2018" name="Sci. Rep.">
        <title>Comparative analysis of the Pocillopora damicornis genome highlights role of immune system in coral evolution.</title>
        <authorList>
            <person name="Cunning R."/>
            <person name="Bay R.A."/>
            <person name="Gillette P."/>
            <person name="Baker A.C."/>
            <person name="Traylor-Knowles N."/>
        </authorList>
    </citation>
    <scope>NUCLEOTIDE SEQUENCE [LARGE SCALE GENOMIC DNA]</scope>
    <source>
        <strain evidence="4">RSMAS</strain>
        <tissue evidence="4">Whole animal</tissue>
    </source>
</reference>
<dbReference type="SMART" id="SM00231">
    <property type="entry name" value="FA58C"/>
    <property type="match status" value="1"/>
</dbReference>
<gene>
    <name evidence="4" type="ORF">pdam_00014706</name>
</gene>
<dbReference type="Proteomes" id="UP000275408">
    <property type="component" value="Unassembled WGS sequence"/>
</dbReference>
<dbReference type="InterPro" id="IPR008979">
    <property type="entry name" value="Galactose-bd-like_sf"/>
</dbReference>
<feature type="signal peptide" evidence="1">
    <location>
        <begin position="1"/>
        <end position="19"/>
    </location>
</feature>
<dbReference type="STRING" id="46731.A0A3M6U377"/>
<evidence type="ECO:0000256" key="1">
    <source>
        <dbReference type="SAM" id="SignalP"/>
    </source>
</evidence>
<comment type="caution">
    <text evidence="4">The sequence shown here is derived from an EMBL/GenBank/DDBJ whole genome shotgun (WGS) entry which is preliminary data.</text>
</comment>
<dbReference type="PANTHER" id="PTHR24543">
    <property type="entry name" value="MULTICOPPER OXIDASE-RELATED"/>
    <property type="match status" value="1"/>
</dbReference>
<accession>A0A3M6U377</accession>
<dbReference type="InterPro" id="IPR003609">
    <property type="entry name" value="Pan_app"/>
</dbReference>
<dbReference type="EMBL" id="RCHS01002309">
    <property type="protein sequence ID" value="RMX48153.1"/>
    <property type="molecule type" value="Genomic_DNA"/>
</dbReference>
<evidence type="ECO:0008006" key="6">
    <source>
        <dbReference type="Google" id="ProtNLM"/>
    </source>
</evidence>